<comment type="subcellular location">
    <subcellularLocation>
        <location evidence="1 7">Cell outer membrane</location>
        <topology evidence="1 7">Multi-pass membrane protein</topology>
    </subcellularLocation>
</comment>
<feature type="signal peptide" evidence="8">
    <location>
        <begin position="1"/>
        <end position="18"/>
    </location>
</feature>
<feature type="chain" id="PRO_5045690424" evidence="8">
    <location>
        <begin position="19"/>
        <end position="742"/>
    </location>
</feature>
<dbReference type="Gene3D" id="2.170.130.10">
    <property type="entry name" value="TonB-dependent receptor, plug domain"/>
    <property type="match status" value="1"/>
</dbReference>
<dbReference type="SUPFAM" id="SSF49464">
    <property type="entry name" value="Carboxypeptidase regulatory domain-like"/>
    <property type="match status" value="1"/>
</dbReference>
<dbReference type="Proteomes" id="UP001589605">
    <property type="component" value="Unassembled WGS sequence"/>
</dbReference>
<keyword evidence="4 7" id="KW-0812">Transmembrane</keyword>
<evidence type="ECO:0000256" key="4">
    <source>
        <dbReference type="ARBA" id="ARBA00022692"/>
    </source>
</evidence>
<organism evidence="10 11">
    <name type="scientific">Formosa undariae</name>
    <dbReference type="NCBI Taxonomy" id="1325436"/>
    <lineage>
        <taxon>Bacteria</taxon>
        <taxon>Pseudomonadati</taxon>
        <taxon>Bacteroidota</taxon>
        <taxon>Flavobacteriia</taxon>
        <taxon>Flavobacteriales</taxon>
        <taxon>Flavobacteriaceae</taxon>
        <taxon>Formosa</taxon>
    </lineage>
</organism>
<dbReference type="EMBL" id="JBHMEZ010000011">
    <property type="protein sequence ID" value="MFB9053150.1"/>
    <property type="molecule type" value="Genomic_DNA"/>
</dbReference>
<evidence type="ECO:0000256" key="5">
    <source>
        <dbReference type="ARBA" id="ARBA00023136"/>
    </source>
</evidence>
<gene>
    <name evidence="10" type="ORF">ACFFVB_08670</name>
</gene>
<dbReference type="InterPro" id="IPR008969">
    <property type="entry name" value="CarboxyPept-like_regulatory"/>
</dbReference>
<dbReference type="RefSeq" id="WP_382382330.1">
    <property type="nucleotide sequence ID" value="NZ_JBHMEZ010000011.1"/>
</dbReference>
<comment type="similarity">
    <text evidence="7">Belongs to the TonB-dependent receptor family.</text>
</comment>
<evidence type="ECO:0000256" key="6">
    <source>
        <dbReference type="ARBA" id="ARBA00023237"/>
    </source>
</evidence>
<evidence type="ECO:0000313" key="11">
    <source>
        <dbReference type="Proteomes" id="UP001589605"/>
    </source>
</evidence>
<evidence type="ECO:0000313" key="10">
    <source>
        <dbReference type="EMBL" id="MFB9053150.1"/>
    </source>
</evidence>
<evidence type="ECO:0000256" key="7">
    <source>
        <dbReference type="PROSITE-ProRule" id="PRU01360"/>
    </source>
</evidence>
<keyword evidence="8" id="KW-0732">Signal</keyword>
<dbReference type="InterPro" id="IPR037066">
    <property type="entry name" value="Plug_dom_sf"/>
</dbReference>
<keyword evidence="11" id="KW-1185">Reference proteome</keyword>
<protein>
    <submittedName>
        <fullName evidence="10">TonB-dependent receptor</fullName>
    </submittedName>
</protein>
<dbReference type="Pfam" id="PF07715">
    <property type="entry name" value="Plug"/>
    <property type="match status" value="1"/>
</dbReference>
<name>A0ABV5F190_9FLAO</name>
<dbReference type="PANTHER" id="PTHR30069">
    <property type="entry name" value="TONB-DEPENDENT OUTER MEMBRANE RECEPTOR"/>
    <property type="match status" value="1"/>
</dbReference>
<reference evidence="10 11" key="1">
    <citation type="submission" date="2024-09" db="EMBL/GenBank/DDBJ databases">
        <authorList>
            <person name="Sun Q."/>
            <person name="Mori K."/>
        </authorList>
    </citation>
    <scope>NUCLEOTIDE SEQUENCE [LARGE SCALE GENOMIC DNA]</scope>
    <source>
        <strain evidence="10 11">CECT 8286</strain>
    </source>
</reference>
<keyword evidence="3 7" id="KW-1134">Transmembrane beta strand</keyword>
<evidence type="ECO:0000256" key="2">
    <source>
        <dbReference type="ARBA" id="ARBA00022448"/>
    </source>
</evidence>
<dbReference type="InterPro" id="IPR012910">
    <property type="entry name" value="Plug_dom"/>
</dbReference>
<dbReference type="Pfam" id="PF13715">
    <property type="entry name" value="CarbopepD_reg_2"/>
    <property type="match status" value="1"/>
</dbReference>
<evidence type="ECO:0000256" key="3">
    <source>
        <dbReference type="ARBA" id="ARBA00022452"/>
    </source>
</evidence>
<keyword evidence="6 7" id="KW-0998">Cell outer membrane</keyword>
<comment type="caution">
    <text evidence="10">The sequence shown here is derived from an EMBL/GenBank/DDBJ whole genome shotgun (WGS) entry which is preliminary data.</text>
</comment>
<proteinExistence type="inferred from homology"/>
<dbReference type="SUPFAM" id="SSF56935">
    <property type="entry name" value="Porins"/>
    <property type="match status" value="1"/>
</dbReference>
<sequence>MKHILTVAVILLSYLTYAQQVTGKIINTENTPVEEVSIFNKTTQIHTHSSTTGGFSINKTKVNDTIYVSRLGYEPKTIRVTKDNLNTPITITLKDANISLNQVRLVAEINAFSKFVDVDVQSSPVKSSQEILRKVPGLIIGQHAGGGKAEQIFLRGFDIDHGTDVNLTVDGLPVNMVSHAHGQGYSDLHFVIPETIDNINFGKGPYYADQGNFATAGYVGLGLKKSIDNNYISLEAGQFNTNRIMGMFNVVDTEKSSAYIASELSLTDGPFDSPQNFSRINILARYNYKLAGDQELNLTASHFQSKWDASGQIPQRAIDNGSIDRFGSIDDTEGGETSRTNLLLNHTKVIDDDKSFKTTAYISQYNFELFSNFTFFLDDPINGDQIRQFEERITTGANTVYEHRNIELGENTMFKYQAGVGFRYDNVDDVELSHTLNRKTILDYKALGDIDEVNTYAFLNTEFKTGKWTFNPSARIDYFKFQYEDKLSETYSDKAETKMRISPKMNTIYSVNNTVQLFLKAGMGFHSNDTRVVVANNGESILPAAYGADLGTLLKPTDKLALNASLWYLFLEQEFVYVGDAAIVEPSGRTQRLGVDLGARYQALDWLYLYADINYSHGRSVDDPNGENYIPLAPDLTSAGGLLVDNLGRFSGGLNYRYIDDRPANEDDSIVASGYFVTDFNVNYTWNKWTYSIIVENLFDTEWNETQFATESRLFDEQASVDEIHFTPGTPFYIRGKIAFTF</sequence>
<evidence type="ECO:0000259" key="9">
    <source>
        <dbReference type="Pfam" id="PF07715"/>
    </source>
</evidence>
<dbReference type="PANTHER" id="PTHR30069:SF36">
    <property type="entry name" value="BLL6948 PROTEIN"/>
    <property type="match status" value="1"/>
</dbReference>
<dbReference type="Gene3D" id="2.40.170.20">
    <property type="entry name" value="TonB-dependent receptor, beta-barrel domain"/>
    <property type="match status" value="1"/>
</dbReference>
<keyword evidence="5 7" id="KW-0472">Membrane</keyword>
<evidence type="ECO:0000256" key="1">
    <source>
        <dbReference type="ARBA" id="ARBA00004571"/>
    </source>
</evidence>
<dbReference type="PROSITE" id="PS52016">
    <property type="entry name" value="TONB_DEPENDENT_REC_3"/>
    <property type="match status" value="1"/>
</dbReference>
<feature type="domain" description="TonB-dependent receptor plug" evidence="9">
    <location>
        <begin position="119"/>
        <end position="217"/>
    </location>
</feature>
<keyword evidence="10" id="KW-0675">Receptor</keyword>
<evidence type="ECO:0000256" key="8">
    <source>
        <dbReference type="SAM" id="SignalP"/>
    </source>
</evidence>
<keyword evidence="2 7" id="KW-0813">Transport</keyword>
<dbReference type="InterPro" id="IPR039426">
    <property type="entry name" value="TonB-dep_rcpt-like"/>
</dbReference>
<dbReference type="InterPro" id="IPR036942">
    <property type="entry name" value="Beta-barrel_TonB_sf"/>
</dbReference>
<accession>A0ABV5F190</accession>